<evidence type="ECO:0000313" key="3">
    <source>
        <dbReference type="Proteomes" id="UP000240987"/>
    </source>
</evidence>
<keyword evidence="3" id="KW-1185">Reference proteome</keyword>
<dbReference type="InterPro" id="IPR037107">
    <property type="entry name" value="Put_OMP_sf"/>
</dbReference>
<feature type="chain" id="PRO_5015630032" evidence="1">
    <location>
        <begin position="22"/>
        <end position="329"/>
    </location>
</feature>
<dbReference type="Proteomes" id="UP000240987">
    <property type="component" value="Unassembled WGS sequence"/>
</dbReference>
<protein>
    <submittedName>
        <fullName evidence="2">DUF2219 domain-containing protein</fullName>
    </submittedName>
</protein>
<sequence length="329" mass="36213">MNHFSLGIVAISTLFSPTSMAYNSGSFSFAIDNDGIVGTDQNYSNGIFFEYNSAATNNVAMSAPTPIRQMASILPLSSGAQGWNLRLGQQMWTPEDIEATEPPPNERPYAGLLFLETGIYQYSASAVDKFSFMLGTVGPNSFAEENQKFIHNIIGSDEPMGWDNQIENQVVFNLGYQGHRLLTRNNAWLMQQYDLSSVGRANVGNFQSELAVGAVARWGKSLDSNFGSTGFTPGKLFDVSVISSSASGYFVFTGIEGRYRFNDITIDGDRPDHVPDTNVENLQATAVLGFVYYQPSWGTSLSFATSTPDFEEDIRSSTSMGSFEIFWRF</sequence>
<proteinExistence type="predicted"/>
<name>A0A2T3JDG5_9GAMM</name>
<comment type="caution">
    <text evidence="2">The sequence shown here is derived from an EMBL/GenBank/DDBJ whole genome shotgun (WGS) entry which is preliminary data.</text>
</comment>
<dbReference type="AlphaFoldDB" id="A0A2T3JDG5"/>
<dbReference type="RefSeq" id="WP_107243836.1">
    <property type="nucleotide sequence ID" value="NZ_PYMJ01000018.1"/>
</dbReference>
<reference evidence="2 3" key="1">
    <citation type="submission" date="2018-01" db="EMBL/GenBank/DDBJ databases">
        <title>Whole genome sequencing of Histamine producing bacteria.</title>
        <authorList>
            <person name="Butler K."/>
        </authorList>
    </citation>
    <scope>NUCLEOTIDE SEQUENCE [LARGE SCALE GENOMIC DNA]</scope>
    <source>
        <strain evidence="2 3">JCM 12947</strain>
    </source>
</reference>
<accession>A0A2T3JDG5</accession>
<dbReference type="EMBL" id="PYMJ01000018">
    <property type="protein sequence ID" value="PSU46942.1"/>
    <property type="molecule type" value="Genomic_DNA"/>
</dbReference>
<keyword evidence="1" id="KW-0732">Signal</keyword>
<organism evidence="2 3">
    <name type="scientific">Photobacterium frigidiphilum</name>
    <dbReference type="NCBI Taxonomy" id="264736"/>
    <lineage>
        <taxon>Bacteria</taxon>
        <taxon>Pseudomonadati</taxon>
        <taxon>Pseudomonadota</taxon>
        <taxon>Gammaproteobacteria</taxon>
        <taxon>Vibrionales</taxon>
        <taxon>Vibrionaceae</taxon>
        <taxon>Photobacterium</taxon>
    </lineage>
</organism>
<evidence type="ECO:0000313" key="2">
    <source>
        <dbReference type="EMBL" id="PSU46942.1"/>
    </source>
</evidence>
<dbReference type="InterPro" id="IPR018707">
    <property type="entry name" value="LpxR"/>
</dbReference>
<dbReference type="Pfam" id="PF09982">
    <property type="entry name" value="LpxR"/>
    <property type="match status" value="1"/>
</dbReference>
<dbReference type="Gene3D" id="2.40.128.140">
    <property type="entry name" value="Outer membrane protein"/>
    <property type="match status" value="1"/>
</dbReference>
<gene>
    <name evidence="2" type="ORF">C9J12_17190</name>
</gene>
<evidence type="ECO:0000256" key="1">
    <source>
        <dbReference type="SAM" id="SignalP"/>
    </source>
</evidence>
<feature type="signal peptide" evidence="1">
    <location>
        <begin position="1"/>
        <end position="21"/>
    </location>
</feature>
<dbReference type="OrthoDB" id="9776275at2"/>